<protein>
    <submittedName>
        <fullName evidence="4">AmmeMemoRadiSam system protein B/AmmeMemoRadiSam system protein A</fullName>
    </submittedName>
</protein>
<comment type="similarity">
    <text evidence="1">Belongs to the MEMO1 family.</text>
</comment>
<dbReference type="EMBL" id="JAGINY010000001">
    <property type="protein sequence ID" value="MBP2332414.1"/>
    <property type="molecule type" value="Genomic_DNA"/>
</dbReference>
<dbReference type="InterPro" id="IPR036071">
    <property type="entry name" value="AMMECR1_dom_sf"/>
</dbReference>
<feature type="domain" description="AMMECR1" evidence="3">
    <location>
        <begin position="283"/>
        <end position="506"/>
    </location>
</feature>
<evidence type="ECO:0000313" key="4">
    <source>
        <dbReference type="EMBL" id="MBP2332414.1"/>
    </source>
</evidence>
<sequence length="513" mass="53975">MFSHRQPHPADPMVRPAAVAGMFYPADPTALRTQVEQLLATHSSALDDGPPPRAVIAPHAGYVYSGKVAASAYSLLRRALADGRFRRAAVIGPAHRVPVRGVTDAGVSAFETPLGAVTVPDGLLPTLRARLADTFPDLLVTSPGVHAHEHSVEVHLPFLQVLAPQLPVLPLVAGDATVAEMTELVAAILSDDDTLLIVSSDLSHFLPVDDAVAVDSDTLDRIVALKAPLPPRSACGAIPINGLLGFARRAGWSAEVVDRATSADAPDGDPHRVVGYPAVRFDPLGPRLPAYARAVLEHRLAGGPDPSDPAAGFADLIGHPWLSDDGASFVTLTVDGRLRGCIGSLSATRPLGADIAAHAVDAALRDPRFPDVTAEELPDIRIEVSVLSAPEPVAASSEAEAIAALRPHVDGAILAGTPLDSADPARSGMGAFRMRLDPPRRSPSSGTFLPQVWDQLPDPTEFIRHLKAKAGLVAGPRDTGWGADWRLSRYTVDSWEEPASPEQGVAFGEGEPR</sequence>
<dbReference type="InterPro" id="IPR002733">
    <property type="entry name" value="AMMECR1_domain"/>
</dbReference>
<dbReference type="Pfam" id="PF01875">
    <property type="entry name" value="Memo"/>
    <property type="match status" value="1"/>
</dbReference>
<dbReference type="RefSeq" id="WP_209652783.1">
    <property type="nucleotide sequence ID" value="NZ_CP047357.1"/>
</dbReference>
<proteinExistence type="inferred from homology"/>
<evidence type="ECO:0000256" key="1">
    <source>
        <dbReference type="ARBA" id="ARBA00006315"/>
    </source>
</evidence>
<dbReference type="NCBIfam" id="TIGR04335">
    <property type="entry name" value="AmmeMemoSam_A"/>
    <property type="match status" value="1"/>
</dbReference>
<dbReference type="InterPro" id="IPR002737">
    <property type="entry name" value="MEMO1_fam"/>
</dbReference>
<dbReference type="NCBIfam" id="TIGR04336">
    <property type="entry name" value="AmmeMemoSam_B"/>
    <property type="match status" value="1"/>
</dbReference>
<name>A0ABS4U6X5_9CORY</name>
<comment type="caution">
    <text evidence="4">The sequence shown here is derived from an EMBL/GenBank/DDBJ whole genome shotgun (WGS) entry which is preliminary data.</text>
</comment>
<dbReference type="PROSITE" id="PS51112">
    <property type="entry name" value="AMMECR1"/>
    <property type="match status" value="1"/>
</dbReference>
<keyword evidence="5" id="KW-1185">Reference proteome</keyword>
<evidence type="ECO:0000256" key="2">
    <source>
        <dbReference type="SAM" id="MobiDB-lite"/>
    </source>
</evidence>
<dbReference type="SUPFAM" id="SSF143447">
    <property type="entry name" value="AMMECR1-like"/>
    <property type="match status" value="1"/>
</dbReference>
<dbReference type="Gene3D" id="3.30.700.20">
    <property type="entry name" value="Hypothetical protein ph0010, domain 1"/>
    <property type="match status" value="1"/>
</dbReference>
<evidence type="ECO:0000259" key="3">
    <source>
        <dbReference type="PROSITE" id="PS51112"/>
    </source>
</evidence>
<dbReference type="PANTHER" id="PTHR11060">
    <property type="entry name" value="PROTEIN MEMO1"/>
    <property type="match status" value="1"/>
</dbReference>
<dbReference type="Proteomes" id="UP001519305">
    <property type="component" value="Unassembled WGS sequence"/>
</dbReference>
<dbReference type="Gene3D" id="3.40.830.10">
    <property type="entry name" value="LigB-like"/>
    <property type="match status" value="1"/>
</dbReference>
<dbReference type="InterPro" id="IPR027485">
    <property type="entry name" value="AMMECR1_N"/>
</dbReference>
<reference evidence="4 5" key="1">
    <citation type="submission" date="2021-03" db="EMBL/GenBank/DDBJ databases">
        <title>Sequencing the genomes of 1000 actinobacteria strains.</title>
        <authorList>
            <person name="Klenk H.-P."/>
        </authorList>
    </citation>
    <scope>NUCLEOTIDE SEQUENCE [LARGE SCALE GENOMIC DNA]</scope>
    <source>
        <strain evidence="4 5">DSM 44506</strain>
    </source>
</reference>
<dbReference type="PANTHER" id="PTHR11060:SF0">
    <property type="entry name" value="PROTEIN MEMO1"/>
    <property type="match status" value="1"/>
</dbReference>
<dbReference type="InterPro" id="IPR027623">
    <property type="entry name" value="AmmeMemoSam_A"/>
</dbReference>
<evidence type="ECO:0000313" key="5">
    <source>
        <dbReference type="Proteomes" id="UP001519305"/>
    </source>
</evidence>
<dbReference type="CDD" id="cd07361">
    <property type="entry name" value="MEMO_like"/>
    <property type="match status" value="1"/>
</dbReference>
<gene>
    <name evidence="4" type="ORF">JOF33_001113</name>
</gene>
<organism evidence="4 5">
    <name type="scientific">Corynebacterium freneyi</name>
    <dbReference type="NCBI Taxonomy" id="134034"/>
    <lineage>
        <taxon>Bacteria</taxon>
        <taxon>Bacillati</taxon>
        <taxon>Actinomycetota</taxon>
        <taxon>Actinomycetes</taxon>
        <taxon>Mycobacteriales</taxon>
        <taxon>Corynebacteriaceae</taxon>
        <taxon>Corynebacterium</taxon>
    </lineage>
</organism>
<dbReference type="Pfam" id="PF01871">
    <property type="entry name" value="AMMECR1"/>
    <property type="match status" value="1"/>
</dbReference>
<feature type="region of interest" description="Disordered" evidence="2">
    <location>
        <begin position="492"/>
        <end position="513"/>
    </location>
</feature>
<feature type="region of interest" description="Disordered" evidence="2">
    <location>
        <begin position="419"/>
        <end position="451"/>
    </location>
</feature>
<accession>A0ABS4U6X5</accession>